<keyword evidence="2 5" id="KW-0812">Transmembrane</keyword>
<dbReference type="PANTHER" id="PTHR22911">
    <property type="entry name" value="ACYL-MALONYL CONDENSING ENZYME-RELATED"/>
    <property type="match status" value="1"/>
</dbReference>
<keyword evidence="3 5" id="KW-1133">Transmembrane helix</keyword>
<feature type="transmembrane region" description="Helical" evidence="5">
    <location>
        <begin position="70"/>
        <end position="88"/>
    </location>
</feature>
<evidence type="ECO:0000259" key="6">
    <source>
        <dbReference type="Pfam" id="PF00892"/>
    </source>
</evidence>
<protein>
    <submittedName>
        <fullName evidence="8">Solute carrier family 35 member G1-like</fullName>
    </submittedName>
</protein>
<dbReference type="RefSeq" id="XP_006820228.1">
    <property type="nucleotide sequence ID" value="XM_006820165.1"/>
</dbReference>
<gene>
    <name evidence="8" type="primary">LOC102804526</name>
</gene>
<feature type="transmembrane region" description="Helical" evidence="5">
    <location>
        <begin position="100"/>
        <end position="133"/>
    </location>
</feature>
<dbReference type="GeneID" id="102804526"/>
<feature type="domain" description="EamA" evidence="6">
    <location>
        <begin position="193"/>
        <end position="326"/>
    </location>
</feature>
<evidence type="ECO:0000313" key="8">
    <source>
        <dbReference type="RefSeq" id="XP_006820228.1"/>
    </source>
</evidence>
<evidence type="ECO:0000256" key="5">
    <source>
        <dbReference type="SAM" id="Phobius"/>
    </source>
</evidence>
<reference evidence="8" key="1">
    <citation type="submission" date="2025-08" db="UniProtKB">
        <authorList>
            <consortium name="RefSeq"/>
        </authorList>
    </citation>
    <scope>IDENTIFICATION</scope>
    <source>
        <tissue evidence="8">Testes</tissue>
    </source>
</reference>
<dbReference type="InterPro" id="IPR000620">
    <property type="entry name" value="EamA_dom"/>
</dbReference>
<feature type="transmembrane region" description="Helical" evidence="5">
    <location>
        <begin position="154"/>
        <end position="171"/>
    </location>
</feature>
<feature type="transmembrane region" description="Helical" evidence="5">
    <location>
        <begin position="255"/>
        <end position="273"/>
    </location>
</feature>
<evidence type="ECO:0000256" key="1">
    <source>
        <dbReference type="ARBA" id="ARBA00004141"/>
    </source>
</evidence>
<dbReference type="Pfam" id="PF00892">
    <property type="entry name" value="EamA"/>
    <property type="match status" value="2"/>
</dbReference>
<organism evidence="7 8">
    <name type="scientific">Saccoglossus kowalevskii</name>
    <name type="common">Acorn worm</name>
    <dbReference type="NCBI Taxonomy" id="10224"/>
    <lineage>
        <taxon>Eukaryota</taxon>
        <taxon>Metazoa</taxon>
        <taxon>Hemichordata</taxon>
        <taxon>Enteropneusta</taxon>
        <taxon>Harrimaniidae</taxon>
        <taxon>Saccoglossus</taxon>
    </lineage>
</organism>
<accession>A0ABM0MJN7</accession>
<feature type="transmembrane region" description="Helical" evidence="5">
    <location>
        <begin position="222"/>
        <end position="243"/>
    </location>
</feature>
<comment type="subcellular location">
    <subcellularLocation>
        <location evidence="1">Membrane</location>
        <topology evidence="1">Multi-pass membrane protein</topology>
    </subcellularLocation>
</comment>
<evidence type="ECO:0000256" key="3">
    <source>
        <dbReference type="ARBA" id="ARBA00022989"/>
    </source>
</evidence>
<dbReference type="SUPFAM" id="SSF103481">
    <property type="entry name" value="Multidrug resistance efflux transporter EmrE"/>
    <property type="match status" value="2"/>
</dbReference>
<feature type="domain" description="EamA" evidence="6">
    <location>
        <begin position="39"/>
        <end position="170"/>
    </location>
</feature>
<proteinExistence type="predicted"/>
<feature type="transmembrane region" description="Helical" evidence="5">
    <location>
        <begin position="191"/>
        <end position="210"/>
    </location>
</feature>
<feature type="transmembrane region" description="Helical" evidence="5">
    <location>
        <begin position="40"/>
        <end position="58"/>
    </location>
</feature>
<keyword evidence="4 5" id="KW-0472">Membrane</keyword>
<keyword evidence="7" id="KW-1185">Reference proteome</keyword>
<dbReference type="Proteomes" id="UP000694865">
    <property type="component" value="Unplaced"/>
</dbReference>
<evidence type="ECO:0000256" key="4">
    <source>
        <dbReference type="ARBA" id="ARBA00023136"/>
    </source>
</evidence>
<name>A0ABM0MJN7_SACKO</name>
<evidence type="ECO:0000313" key="7">
    <source>
        <dbReference type="Proteomes" id="UP000694865"/>
    </source>
</evidence>
<dbReference type="PANTHER" id="PTHR22911:SF6">
    <property type="entry name" value="SOLUTE CARRIER FAMILY 35 MEMBER G1"/>
    <property type="match status" value="1"/>
</dbReference>
<sequence>MAIEGSQHAVSSFDTENENTECPLQIKQKKHPSYLCSHSGLILAFFASGLFSVSNVCVKLVTTVHPFEVVLIRLLFALAYVIPVMLYKNVDFCEFRDIQYIWFIVSCVSLSAGFVCLFIAISMIPVGNVVVLYSIRPIITAFMSCCCLSESVTWLDFVLGFVSIVGIAAITKPEFIFGNLSFNESMTSGHYVLGNCMAIVVALFSSLAFVSMRKLGKKVSVLAIIFYTSLCGVVITSIPLYIMNRFSLPSSLSEWQYVVVTVLSSLLAELVFLKSLQNEKATFVAIIRTMDIVFSCILEYICLGHQPDWTDIGGAVLIIISSIGIMIQKMYVGKPD</sequence>
<evidence type="ECO:0000256" key="2">
    <source>
        <dbReference type="ARBA" id="ARBA00022692"/>
    </source>
</evidence>
<dbReference type="InterPro" id="IPR037185">
    <property type="entry name" value="EmrE-like"/>
</dbReference>